<feature type="region of interest" description="Disordered" evidence="1">
    <location>
        <begin position="16"/>
        <end position="40"/>
    </location>
</feature>
<keyword evidence="3" id="KW-1185">Reference proteome</keyword>
<evidence type="ECO:0000313" key="2">
    <source>
        <dbReference type="EMBL" id="KAF5818335.1"/>
    </source>
</evidence>
<gene>
    <name evidence="2" type="ORF">HanXRQr2_Chr02g0063891</name>
</gene>
<organism evidence="2 3">
    <name type="scientific">Helianthus annuus</name>
    <name type="common">Common sunflower</name>
    <dbReference type="NCBI Taxonomy" id="4232"/>
    <lineage>
        <taxon>Eukaryota</taxon>
        <taxon>Viridiplantae</taxon>
        <taxon>Streptophyta</taxon>
        <taxon>Embryophyta</taxon>
        <taxon>Tracheophyta</taxon>
        <taxon>Spermatophyta</taxon>
        <taxon>Magnoliopsida</taxon>
        <taxon>eudicotyledons</taxon>
        <taxon>Gunneridae</taxon>
        <taxon>Pentapetalae</taxon>
        <taxon>asterids</taxon>
        <taxon>campanulids</taxon>
        <taxon>Asterales</taxon>
        <taxon>Asteraceae</taxon>
        <taxon>Asteroideae</taxon>
        <taxon>Heliantheae alliance</taxon>
        <taxon>Heliantheae</taxon>
        <taxon>Helianthus</taxon>
    </lineage>
</organism>
<dbReference type="Proteomes" id="UP000215914">
    <property type="component" value="Unassembled WGS sequence"/>
</dbReference>
<name>A0A9K3JPQ2_HELAN</name>
<protein>
    <submittedName>
        <fullName evidence="2">Uncharacterized protein</fullName>
    </submittedName>
</protein>
<dbReference type="AlphaFoldDB" id="A0A9K3JPQ2"/>
<reference evidence="2" key="1">
    <citation type="journal article" date="2017" name="Nature">
        <title>The sunflower genome provides insights into oil metabolism, flowering and Asterid evolution.</title>
        <authorList>
            <person name="Badouin H."/>
            <person name="Gouzy J."/>
            <person name="Grassa C.J."/>
            <person name="Murat F."/>
            <person name="Staton S.E."/>
            <person name="Cottret L."/>
            <person name="Lelandais-Briere C."/>
            <person name="Owens G.L."/>
            <person name="Carrere S."/>
            <person name="Mayjonade B."/>
            <person name="Legrand L."/>
            <person name="Gill N."/>
            <person name="Kane N.C."/>
            <person name="Bowers J.E."/>
            <person name="Hubner S."/>
            <person name="Bellec A."/>
            <person name="Berard A."/>
            <person name="Berges H."/>
            <person name="Blanchet N."/>
            <person name="Boniface M.C."/>
            <person name="Brunel D."/>
            <person name="Catrice O."/>
            <person name="Chaidir N."/>
            <person name="Claudel C."/>
            <person name="Donnadieu C."/>
            <person name="Faraut T."/>
            <person name="Fievet G."/>
            <person name="Helmstetter N."/>
            <person name="King M."/>
            <person name="Knapp S.J."/>
            <person name="Lai Z."/>
            <person name="Le Paslier M.C."/>
            <person name="Lippi Y."/>
            <person name="Lorenzon L."/>
            <person name="Mandel J.R."/>
            <person name="Marage G."/>
            <person name="Marchand G."/>
            <person name="Marquand E."/>
            <person name="Bret-Mestries E."/>
            <person name="Morien E."/>
            <person name="Nambeesan S."/>
            <person name="Nguyen T."/>
            <person name="Pegot-Espagnet P."/>
            <person name="Pouilly N."/>
            <person name="Raftis F."/>
            <person name="Sallet E."/>
            <person name="Schiex T."/>
            <person name="Thomas J."/>
            <person name="Vandecasteele C."/>
            <person name="Vares D."/>
            <person name="Vear F."/>
            <person name="Vautrin S."/>
            <person name="Crespi M."/>
            <person name="Mangin B."/>
            <person name="Burke J.M."/>
            <person name="Salse J."/>
            <person name="Munos S."/>
            <person name="Vincourt P."/>
            <person name="Rieseberg L.H."/>
            <person name="Langlade N.B."/>
        </authorList>
    </citation>
    <scope>NUCLEOTIDE SEQUENCE</scope>
    <source>
        <tissue evidence="2">Leaves</tissue>
    </source>
</reference>
<dbReference type="EMBL" id="MNCJ02000317">
    <property type="protein sequence ID" value="KAF5818335.1"/>
    <property type="molecule type" value="Genomic_DNA"/>
</dbReference>
<reference evidence="2" key="2">
    <citation type="submission" date="2020-06" db="EMBL/GenBank/DDBJ databases">
        <title>Helianthus annuus Genome sequencing and assembly Release 2.</title>
        <authorList>
            <person name="Gouzy J."/>
            <person name="Langlade N."/>
            <person name="Munos S."/>
        </authorList>
    </citation>
    <scope>NUCLEOTIDE SEQUENCE</scope>
    <source>
        <tissue evidence="2">Leaves</tissue>
    </source>
</reference>
<proteinExistence type="predicted"/>
<accession>A0A9K3JPQ2</accession>
<dbReference type="Gramene" id="mRNA:HanXRQr2_Chr02g0063891">
    <property type="protein sequence ID" value="mRNA:HanXRQr2_Chr02g0063891"/>
    <property type="gene ID" value="HanXRQr2_Chr02g0063891"/>
</dbReference>
<comment type="caution">
    <text evidence="2">The sequence shown here is derived from an EMBL/GenBank/DDBJ whole genome shotgun (WGS) entry which is preliminary data.</text>
</comment>
<feature type="compositionally biased region" description="Acidic residues" evidence="1">
    <location>
        <begin position="25"/>
        <end position="40"/>
    </location>
</feature>
<evidence type="ECO:0000313" key="3">
    <source>
        <dbReference type="Proteomes" id="UP000215914"/>
    </source>
</evidence>
<evidence type="ECO:0000256" key="1">
    <source>
        <dbReference type="SAM" id="MobiDB-lite"/>
    </source>
</evidence>
<sequence>MKLIWTVTFSMKCVKEDDAEPTSKEEEEGSDDDDSDGSDEEVMVLKRRMNLKPTGSKTLFVGNLSYYVEENDFPESVIKRFEQQEYAVDSKGVVEYIRALVATDVISEYLGDDQSGKPSTLSTLFLHCCKN</sequence>